<dbReference type="Proteomes" id="UP000749559">
    <property type="component" value="Unassembled WGS sequence"/>
</dbReference>
<feature type="transmembrane region" description="Helical" evidence="1">
    <location>
        <begin position="7"/>
        <end position="28"/>
    </location>
</feature>
<evidence type="ECO:0000313" key="2">
    <source>
        <dbReference type="EMBL" id="CAH1793262.1"/>
    </source>
</evidence>
<accession>A0A8S4PNG6</accession>
<name>A0A8S4PNG6_OWEFU</name>
<gene>
    <name evidence="2" type="ORF">OFUS_LOCUS18134</name>
</gene>
<keyword evidence="3" id="KW-1185">Reference proteome</keyword>
<dbReference type="EMBL" id="CAIIXF020000008">
    <property type="protein sequence ID" value="CAH1793262.1"/>
    <property type="molecule type" value="Genomic_DNA"/>
</dbReference>
<keyword evidence="1" id="KW-1133">Transmembrane helix</keyword>
<proteinExistence type="predicted"/>
<protein>
    <submittedName>
        <fullName evidence="2">Uncharacterized protein</fullName>
    </submittedName>
</protein>
<keyword evidence="1" id="KW-0812">Transmembrane</keyword>
<organism evidence="2 3">
    <name type="scientific">Owenia fusiformis</name>
    <name type="common">Polychaete worm</name>
    <dbReference type="NCBI Taxonomy" id="6347"/>
    <lineage>
        <taxon>Eukaryota</taxon>
        <taxon>Metazoa</taxon>
        <taxon>Spiralia</taxon>
        <taxon>Lophotrochozoa</taxon>
        <taxon>Annelida</taxon>
        <taxon>Polychaeta</taxon>
        <taxon>Sedentaria</taxon>
        <taxon>Canalipalpata</taxon>
        <taxon>Sabellida</taxon>
        <taxon>Oweniida</taxon>
        <taxon>Oweniidae</taxon>
        <taxon>Owenia</taxon>
    </lineage>
</organism>
<keyword evidence="1" id="KW-0472">Membrane</keyword>
<comment type="caution">
    <text evidence="2">The sequence shown here is derived from an EMBL/GenBank/DDBJ whole genome shotgun (WGS) entry which is preliminary data.</text>
</comment>
<reference evidence="2" key="1">
    <citation type="submission" date="2022-03" db="EMBL/GenBank/DDBJ databases">
        <authorList>
            <person name="Martin C."/>
        </authorList>
    </citation>
    <scope>NUCLEOTIDE SEQUENCE</scope>
</reference>
<sequence>MPCSRTFMKIGMTTALIGFISLFGMFLWTEKAHMTTQRAMRYTTKINITRKALTPVIYMPNDCPMNITLFTVFHEGLQTKETLQNNTLLNWMHLQRHCVTPVFYSNNSGDILAGGEYFGWQHHPLSPNLMVHNNIIMRELFIETFNRHNSDFYMFAYADLLFHGEALFNTLSAVKDYIKAAKLTRFLLSGTRYEALFHNNSLNLSRTLRFGNDLEIMRNLQGRMKRLDITRLGYIITGKDSFPWEAVPDLVVTTLAPDNPLTNFWFLMYANKLNITTFDISNTVFSMRQAGLLPDKTEKRHRLATKLNEYIFLKSFQKYCFYKTALHSHRVPSIATTNCFQKKPLKTKDGKIIIGNIKTYSNQKCKYKYPIMIPMVQQGDNFW</sequence>
<dbReference type="AlphaFoldDB" id="A0A8S4PNG6"/>
<dbReference type="OrthoDB" id="6046730at2759"/>
<evidence type="ECO:0000256" key="1">
    <source>
        <dbReference type="SAM" id="Phobius"/>
    </source>
</evidence>
<evidence type="ECO:0000313" key="3">
    <source>
        <dbReference type="Proteomes" id="UP000749559"/>
    </source>
</evidence>